<keyword evidence="6 10" id="KW-1133">Transmembrane helix</keyword>
<keyword evidence="4 10" id="KW-0812">Transmembrane</keyword>
<sequence length="120" mass="13508">FIEEFRQTFSLVFLFEYCTVSLLAFAELVAALESHSYQNQLRHASLFAVVVIQLSFFCIPANYIADKALAVSDAIYFSKWYYNNFPSLKVPLLLMIQSSQNGIIIKAGGLITINAETVVK</sequence>
<feature type="non-terminal residue" evidence="11">
    <location>
        <position position="1"/>
    </location>
</feature>
<dbReference type="EMBL" id="VTPC01088126">
    <property type="protein sequence ID" value="KAF2886304.1"/>
    <property type="molecule type" value="Genomic_DNA"/>
</dbReference>
<evidence type="ECO:0000256" key="10">
    <source>
        <dbReference type="SAM" id="Phobius"/>
    </source>
</evidence>
<dbReference type="Proteomes" id="UP000801492">
    <property type="component" value="Unassembled WGS sequence"/>
</dbReference>
<feature type="non-terminal residue" evidence="11">
    <location>
        <position position="120"/>
    </location>
</feature>
<proteinExistence type="predicted"/>
<dbReference type="PANTHER" id="PTHR21137:SF35">
    <property type="entry name" value="ODORANT RECEPTOR 19A-RELATED"/>
    <property type="match status" value="1"/>
</dbReference>
<dbReference type="OrthoDB" id="6604226at2759"/>
<comment type="subcellular location">
    <subcellularLocation>
        <location evidence="1">Cell membrane</location>
        <topology evidence="1">Multi-pass membrane protein</topology>
    </subcellularLocation>
</comment>
<dbReference type="InterPro" id="IPR004117">
    <property type="entry name" value="7tm6_olfct_rcpt"/>
</dbReference>
<evidence type="ECO:0000313" key="11">
    <source>
        <dbReference type="EMBL" id="KAF2886304.1"/>
    </source>
</evidence>
<dbReference type="Pfam" id="PF02949">
    <property type="entry name" value="7tm_6"/>
    <property type="match status" value="1"/>
</dbReference>
<dbReference type="GO" id="GO:0007165">
    <property type="term" value="P:signal transduction"/>
    <property type="evidence" value="ECO:0007669"/>
    <property type="project" value="UniProtKB-KW"/>
</dbReference>
<keyword evidence="2" id="KW-1003">Cell membrane</keyword>
<keyword evidence="5" id="KW-0552">Olfaction</keyword>
<evidence type="ECO:0000256" key="7">
    <source>
        <dbReference type="ARBA" id="ARBA00023136"/>
    </source>
</evidence>
<keyword evidence="7 10" id="KW-0472">Membrane</keyword>
<keyword evidence="9" id="KW-0807">Transducer</keyword>
<dbReference type="AlphaFoldDB" id="A0A8K0G531"/>
<comment type="caution">
    <text evidence="11">The sequence shown here is derived from an EMBL/GenBank/DDBJ whole genome shotgun (WGS) entry which is preliminary data.</text>
</comment>
<evidence type="ECO:0000256" key="2">
    <source>
        <dbReference type="ARBA" id="ARBA00022475"/>
    </source>
</evidence>
<evidence type="ECO:0000256" key="3">
    <source>
        <dbReference type="ARBA" id="ARBA00022606"/>
    </source>
</evidence>
<dbReference type="GO" id="GO:0005549">
    <property type="term" value="F:odorant binding"/>
    <property type="evidence" value="ECO:0007669"/>
    <property type="project" value="InterPro"/>
</dbReference>
<feature type="transmembrane region" description="Helical" evidence="10">
    <location>
        <begin position="44"/>
        <end position="65"/>
    </location>
</feature>
<feature type="transmembrane region" description="Helical" evidence="10">
    <location>
        <begin position="12"/>
        <end position="32"/>
    </location>
</feature>
<protein>
    <recommendedName>
        <fullName evidence="13">Odorant receptor</fullName>
    </recommendedName>
</protein>
<dbReference type="GO" id="GO:0005886">
    <property type="term" value="C:plasma membrane"/>
    <property type="evidence" value="ECO:0007669"/>
    <property type="project" value="UniProtKB-SubCell"/>
</dbReference>
<evidence type="ECO:0000256" key="9">
    <source>
        <dbReference type="ARBA" id="ARBA00023224"/>
    </source>
</evidence>
<name>A0A8K0G531_IGNLU</name>
<evidence type="ECO:0000256" key="6">
    <source>
        <dbReference type="ARBA" id="ARBA00022989"/>
    </source>
</evidence>
<accession>A0A8K0G531</accession>
<dbReference type="PANTHER" id="PTHR21137">
    <property type="entry name" value="ODORANT RECEPTOR"/>
    <property type="match status" value="1"/>
</dbReference>
<dbReference type="GO" id="GO:0004984">
    <property type="term" value="F:olfactory receptor activity"/>
    <property type="evidence" value="ECO:0007669"/>
    <property type="project" value="InterPro"/>
</dbReference>
<gene>
    <name evidence="11" type="ORF">ILUMI_19869</name>
</gene>
<keyword evidence="12" id="KW-1185">Reference proteome</keyword>
<reference evidence="11" key="1">
    <citation type="submission" date="2019-08" db="EMBL/GenBank/DDBJ databases">
        <title>The genome of the North American firefly Photinus pyralis.</title>
        <authorList>
            <consortium name="Photinus pyralis genome working group"/>
            <person name="Fallon T.R."/>
            <person name="Sander Lower S.E."/>
            <person name="Weng J.-K."/>
        </authorList>
    </citation>
    <scope>NUCLEOTIDE SEQUENCE</scope>
    <source>
        <strain evidence="11">TRF0915ILg1</strain>
        <tissue evidence="11">Whole body</tissue>
    </source>
</reference>
<evidence type="ECO:0000256" key="4">
    <source>
        <dbReference type="ARBA" id="ARBA00022692"/>
    </source>
</evidence>
<evidence type="ECO:0000313" key="12">
    <source>
        <dbReference type="Proteomes" id="UP000801492"/>
    </source>
</evidence>
<keyword evidence="3" id="KW-0716">Sensory transduction</keyword>
<evidence type="ECO:0008006" key="13">
    <source>
        <dbReference type="Google" id="ProtNLM"/>
    </source>
</evidence>
<organism evidence="11 12">
    <name type="scientific">Ignelater luminosus</name>
    <name type="common">Cucubano</name>
    <name type="synonym">Pyrophorus luminosus</name>
    <dbReference type="NCBI Taxonomy" id="2038154"/>
    <lineage>
        <taxon>Eukaryota</taxon>
        <taxon>Metazoa</taxon>
        <taxon>Ecdysozoa</taxon>
        <taxon>Arthropoda</taxon>
        <taxon>Hexapoda</taxon>
        <taxon>Insecta</taxon>
        <taxon>Pterygota</taxon>
        <taxon>Neoptera</taxon>
        <taxon>Endopterygota</taxon>
        <taxon>Coleoptera</taxon>
        <taxon>Polyphaga</taxon>
        <taxon>Elateriformia</taxon>
        <taxon>Elateroidea</taxon>
        <taxon>Elateridae</taxon>
        <taxon>Agrypninae</taxon>
        <taxon>Pyrophorini</taxon>
        <taxon>Ignelater</taxon>
    </lineage>
</organism>
<evidence type="ECO:0000256" key="1">
    <source>
        <dbReference type="ARBA" id="ARBA00004651"/>
    </source>
</evidence>
<keyword evidence="8" id="KW-0675">Receptor</keyword>
<evidence type="ECO:0000256" key="5">
    <source>
        <dbReference type="ARBA" id="ARBA00022725"/>
    </source>
</evidence>
<evidence type="ECO:0000256" key="8">
    <source>
        <dbReference type="ARBA" id="ARBA00023170"/>
    </source>
</evidence>